<dbReference type="PROSITE" id="PS50176">
    <property type="entry name" value="ARM_REPEAT"/>
    <property type="match status" value="1"/>
</dbReference>
<evidence type="ECO:0000313" key="8">
    <source>
        <dbReference type="Proteomes" id="UP000039865"/>
    </source>
</evidence>
<evidence type="ECO:0000256" key="2">
    <source>
        <dbReference type="ARBA" id="ARBA00022448"/>
    </source>
</evidence>
<dbReference type="SMART" id="SM00185">
    <property type="entry name" value="ARM"/>
    <property type="match status" value="3"/>
</dbReference>
<sequence length="555" mass="64390">MDDSRTEERKNFMKPTYQDPLKKREQFAVSLRKQKTNDIIVAKRRRCFDKNAESDYKESEQYRGFREFDQKPEEYERRLNDLIPELFTVAKDESLAQKIQLLLNKLVTNQDYSTLEQLTIITCIRRFISSSQEPPIDEILQTNILDILCTVFKFNDGPEDIRMMKLETVWILTNLAHGQSDVIEPIFYPKYGFIGSINHLMKQNDSAMIEQCFWFIGNSLAENEKLRNLFLNETELIDVMYGQIMKQKISKTLFKTLIWLTSNISRPKNLDESVVLKCLAIAEQGLFLDEEEILSDALWTISYLCDTQNDNVIDKAAKQQNIARICQCLAEKEIYVYVPALRCIGNMLTSNDSQITDICLWEGVIDRLTSLLFSTNSNLIKESLWALSNITAGTQPQVDKFVDSPAFDRVLALAKSQNIDHKRESLFVLCNAITGADFVLRKRILERGADLMMSTLISGLYLQDQKILKNLMEAFDCLLDLDRFYDWKQKDISVAHMFEVNDGLNALNEVQKHPARIIYEQAYHLLESYFQEEEDQDRMDDAVGQGFNRDGQFNI</sequence>
<evidence type="ECO:0000313" key="7">
    <source>
        <dbReference type="EMBL" id="CDW81557.1"/>
    </source>
</evidence>
<dbReference type="GO" id="GO:0005737">
    <property type="term" value="C:cytoplasm"/>
    <property type="evidence" value="ECO:0007669"/>
    <property type="project" value="InterPro"/>
</dbReference>
<evidence type="ECO:0000256" key="4">
    <source>
        <dbReference type="ARBA" id="ARBA00022927"/>
    </source>
</evidence>
<gene>
    <name evidence="7" type="primary">Contig7957.g8499</name>
    <name evidence="7" type="ORF">STYLEM_10576</name>
</gene>
<dbReference type="EMBL" id="CCKQ01010056">
    <property type="protein sequence ID" value="CDW81557.1"/>
    <property type="molecule type" value="Genomic_DNA"/>
</dbReference>
<dbReference type="InParanoid" id="A0A078AJ93"/>
<dbReference type="Proteomes" id="UP000039865">
    <property type="component" value="Unassembled WGS sequence"/>
</dbReference>
<protein>
    <recommendedName>
        <fullName evidence="5">Importin subunit alpha</fullName>
    </recommendedName>
</protein>
<proteinExistence type="inferred from homology"/>
<dbReference type="OMA" id="IARICQC"/>
<evidence type="ECO:0000256" key="1">
    <source>
        <dbReference type="ARBA" id="ARBA00010394"/>
    </source>
</evidence>
<dbReference type="InterPro" id="IPR011989">
    <property type="entry name" value="ARM-like"/>
</dbReference>
<dbReference type="SUPFAM" id="SSF48371">
    <property type="entry name" value="ARM repeat"/>
    <property type="match status" value="1"/>
</dbReference>
<dbReference type="Pfam" id="PF16186">
    <property type="entry name" value="Arm_3"/>
    <property type="match status" value="1"/>
</dbReference>
<evidence type="ECO:0000256" key="6">
    <source>
        <dbReference type="PROSITE-ProRule" id="PRU00259"/>
    </source>
</evidence>
<keyword evidence="8" id="KW-1185">Reference proteome</keyword>
<dbReference type="PIRSF" id="PIRSF005673">
    <property type="entry name" value="Importin_alpha"/>
    <property type="match status" value="1"/>
</dbReference>
<dbReference type="Pfam" id="PF00514">
    <property type="entry name" value="Arm"/>
    <property type="match status" value="1"/>
</dbReference>
<keyword evidence="2 5" id="KW-0813">Transport</keyword>
<dbReference type="Gene3D" id="1.25.10.10">
    <property type="entry name" value="Leucine-rich Repeat Variant"/>
    <property type="match status" value="1"/>
</dbReference>
<evidence type="ECO:0000256" key="5">
    <source>
        <dbReference type="PIRNR" id="PIRNR005673"/>
    </source>
</evidence>
<dbReference type="InterPro" id="IPR016024">
    <property type="entry name" value="ARM-type_fold"/>
</dbReference>
<keyword evidence="3" id="KW-0677">Repeat</keyword>
<dbReference type="OrthoDB" id="29145at2759"/>
<dbReference type="GO" id="GO:0061608">
    <property type="term" value="F:nuclear import signal receptor activity"/>
    <property type="evidence" value="ECO:0007669"/>
    <property type="project" value="InterPro"/>
</dbReference>
<evidence type="ECO:0000256" key="3">
    <source>
        <dbReference type="ARBA" id="ARBA00022737"/>
    </source>
</evidence>
<reference evidence="7 8" key="1">
    <citation type="submission" date="2014-06" db="EMBL/GenBank/DDBJ databases">
        <authorList>
            <person name="Swart Estienne"/>
        </authorList>
    </citation>
    <scope>NUCLEOTIDE SEQUENCE [LARGE SCALE GENOMIC DNA]</scope>
    <source>
        <strain evidence="7 8">130c</strain>
    </source>
</reference>
<dbReference type="InterPro" id="IPR032413">
    <property type="entry name" value="Arm_3"/>
</dbReference>
<feature type="repeat" description="ARM" evidence="6">
    <location>
        <begin position="363"/>
        <end position="391"/>
    </location>
</feature>
<accession>A0A078AJ93</accession>
<dbReference type="PANTHER" id="PTHR23316">
    <property type="entry name" value="IMPORTIN ALPHA"/>
    <property type="match status" value="1"/>
</dbReference>
<keyword evidence="4 5" id="KW-0653">Protein transport</keyword>
<dbReference type="InterPro" id="IPR024931">
    <property type="entry name" value="Importin_alpha"/>
</dbReference>
<dbReference type="GO" id="GO:0006606">
    <property type="term" value="P:protein import into nucleus"/>
    <property type="evidence" value="ECO:0007669"/>
    <property type="project" value="InterPro"/>
</dbReference>
<comment type="similarity">
    <text evidence="1 5">Belongs to the importin alpha family.</text>
</comment>
<dbReference type="AlphaFoldDB" id="A0A078AJ93"/>
<organism evidence="7 8">
    <name type="scientific">Stylonychia lemnae</name>
    <name type="common">Ciliate</name>
    <dbReference type="NCBI Taxonomy" id="5949"/>
    <lineage>
        <taxon>Eukaryota</taxon>
        <taxon>Sar</taxon>
        <taxon>Alveolata</taxon>
        <taxon>Ciliophora</taxon>
        <taxon>Intramacronucleata</taxon>
        <taxon>Spirotrichea</taxon>
        <taxon>Stichotrichia</taxon>
        <taxon>Sporadotrichida</taxon>
        <taxon>Oxytrichidae</taxon>
        <taxon>Stylonychinae</taxon>
        <taxon>Stylonychia</taxon>
    </lineage>
</organism>
<name>A0A078AJ93_STYLE</name>
<dbReference type="InterPro" id="IPR000225">
    <property type="entry name" value="Armadillo"/>
</dbReference>